<keyword evidence="2" id="KW-1185">Reference proteome</keyword>
<name>A0ABW4FEG7_9PSEU</name>
<dbReference type="RefSeq" id="WP_343974983.1">
    <property type="nucleotide sequence ID" value="NZ_BAAAJG010000008.1"/>
</dbReference>
<dbReference type="InterPro" id="IPR016024">
    <property type="entry name" value="ARM-type_fold"/>
</dbReference>
<dbReference type="EMBL" id="JBHUCP010000004">
    <property type="protein sequence ID" value="MFD1529090.1"/>
    <property type="molecule type" value="Genomic_DNA"/>
</dbReference>
<dbReference type="Proteomes" id="UP001597145">
    <property type="component" value="Unassembled WGS sequence"/>
</dbReference>
<dbReference type="SUPFAM" id="SSF48371">
    <property type="entry name" value="ARM repeat"/>
    <property type="match status" value="1"/>
</dbReference>
<evidence type="ECO:0000313" key="1">
    <source>
        <dbReference type="EMBL" id="MFD1529090.1"/>
    </source>
</evidence>
<protein>
    <submittedName>
        <fullName evidence="1">DNA alkylation repair protein</fullName>
    </submittedName>
</protein>
<reference evidence="2" key="1">
    <citation type="journal article" date="2019" name="Int. J. Syst. Evol. Microbiol.">
        <title>The Global Catalogue of Microorganisms (GCM) 10K type strain sequencing project: providing services to taxonomists for standard genome sequencing and annotation.</title>
        <authorList>
            <consortium name="The Broad Institute Genomics Platform"/>
            <consortium name="The Broad Institute Genome Sequencing Center for Infectious Disease"/>
            <person name="Wu L."/>
            <person name="Ma J."/>
        </authorList>
    </citation>
    <scope>NUCLEOTIDE SEQUENCE [LARGE SCALE GENOMIC DNA]</scope>
    <source>
        <strain evidence="2">JCM 12165</strain>
    </source>
</reference>
<evidence type="ECO:0000313" key="2">
    <source>
        <dbReference type="Proteomes" id="UP001597145"/>
    </source>
</evidence>
<sequence>MSGGASADALLPPSVVEDLVRCLTAAEPERPLPALRSGAAAVSGRALADRVRIVRDALLADLPPGYPAFAAAVRAALAEPGFSGWMTWPVTEAVAVRALDDGTPAAFDDGLALLAELTPRLTAEFGIRSFLAADLDRALVAALSWTGCADEHVRRLASEGTRPRLPWARRVRELLDRPEATIPILDALHRDPSETVRRSVANHLNDVSHSHPALATATAARWLAGPADPRTSRLVRHALRTLVKRGDPEALRLLGFTDATQVVVHGPQLAADVVPSGGELWFDATVENRGPEPATLAIDYVVHFRKADGSLAPKVFKLATRTLGPGGSAAFTRRQSFAPVTTRVHYPGEHAIELQVNGVRHGRATFRLDAERLGG</sequence>
<proteinExistence type="predicted"/>
<accession>A0ABW4FEG7</accession>
<organism evidence="1 2">
    <name type="scientific">Pseudonocardia aurantiaca</name>
    <dbReference type="NCBI Taxonomy" id="75290"/>
    <lineage>
        <taxon>Bacteria</taxon>
        <taxon>Bacillati</taxon>
        <taxon>Actinomycetota</taxon>
        <taxon>Actinomycetes</taxon>
        <taxon>Pseudonocardiales</taxon>
        <taxon>Pseudonocardiaceae</taxon>
        <taxon>Pseudonocardia</taxon>
    </lineage>
</organism>
<gene>
    <name evidence="1" type="ORF">ACFSCY_06525</name>
</gene>
<comment type="caution">
    <text evidence="1">The sequence shown here is derived from an EMBL/GenBank/DDBJ whole genome shotgun (WGS) entry which is preliminary data.</text>
</comment>
<dbReference type="Gene3D" id="1.25.40.290">
    <property type="entry name" value="ARM repeat domains"/>
    <property type="match status" value="1"/>
</dbReference>